<protein>
    <submittedName>
        <fullName evidence="6">Pyridoxal 5'-phosphate synthase</fullName>
        <ecNumber evidence="6">1.4.3.5</ecNumber>
    </submittedName>
</protein>
<keyword evidence="3" id="KW-0288">FMN</keyword>
<dbReference type="Gene3D" id="2.30.110.10">
    <property type="entry name" value="Electron Transport, Fmn-binding Protein, Chain A"/>
    <property type="match status" value="1"/>
</dbReference>
<keyword evidence="2" id="KW-0285">Flavoprotein</keyword>
<dbReference type="Pfam" id="PF01243">
    <property type="entry name" value="PNPOx_N"/>
    <property type="match status" value="1"/>
</dbReference>
<dbReference type="InterPro" id="IPR012349">
    <property type="entry name" value="Split_barrel_FMN-bd"/>
</dbReference>
<dbReference type="EC" id="1.4.3.5" evidence="6"/>
<dbReference type="PIRSF" id="PIRSF000190">
    <property type="entry name" value="Pyd_amn-ph_oxd"/>
    <property type="match status" value="1"/>
</dbReference>
<evidence type="ECO:0000313" key="6">
    <source>
        <dbReference type="EMBL" id="UGS27007.1"/>
    </source>
</evidence>
<evidence type="ECO:0000256" key="3">
    <source>
        <dbReference type="ARBA" id="ARBA00022643"/>
    </source>
</evidence>
<keyword evidence="4 6" id="KW-0560">Oxidoreductase</keyword>
<evidence type="ECO:0000256" key="2">
    <source>
        <dbReference type="ARBA" id="ARBA00022630"/>
    </source>
</evidence>
<evidence type="ECO:0000256" key="1">
    <source>
        <dbReference type="ARBA" id="ARBA00001917"/>
    </source>
</evidence>
<evidence type="ECO:0000256" key="4">
    <source>
        <dbReference type="ARBA" id="ARBA00023002"/>
    </source>
</evidence>
<dbReference type="Proteomes" id="UP001199642">
    <property type="component" value="Chromosome"/>
</dbReference>
<dbReference type="InterPro" id="IPR000659">
    <property type="entry name" value="Pyridox_Oxase"/>
</dbReference>
<reference evidence="6 7" key="1">
    <citation type="submission" date="2023-01" db="EMBL/GenBank/DDBJ databases">
        <title>Characterization of estradiol degrading bacteria Microbacterium sp. MZT7 and reveal degrading genes through genome analysis.</title>
        <authorList>
            <person name="Hao P."/>
            <person name="Gao Y."/>
        </authorList>
    </citation>
    <scope>NUCLEOTIDE SEQUENCE [LARGE SCALE GENOMIC DNA]</scope>
    <source>
        <strain evidence="6 7">MZT7</strain>
    </source>
</reference>
<name>A0ABY3RX65_9MICO</name>
<organism evidence="6 7">
    <name type="scientific">Microbacterium resistens</name>
    <dbReference type="NCBI Taxonomy" id="156977"/>
    <lineage>
        <taxon>Bacteria</taxon>
        <taxon>Bacillati</taxon>
        <taxon>Actinomycetota</taxon>
        <taxon>Actinomycetes</taxon>
        <taxon>Micrococcales</taxon>
        <taxon>Microbacteriaceae</taxon>
        <taxon>Microbacterium</taxon>
    </lineage>
</organism>
<evidence type="ECO:0000259" key="5">
    <source>
        <dbReference type="Pfam" id="PF01243"/>
    </source>
</evidence>
<dbReference type="GO" id="GO:0004733">
    <property type="term" value="F:pyridoxamine phosphate oxidase activity"/>
    <property type="evidence" value="ECO:0007669"/>
    <property type="project" value="UniProtKB-EC"/>
</dbReference>
<dbReference type="EMBL" id="CP082781">
    <property type="protein sequence ID" value="UGS27007.1"/>
    <property type="molecule type" value="Genomic_DNA"/>
</dbReference>
<sequence>MPSIRDRLRALPAIVGSPPPFDPASAPADPHRLFLDWLDAAITAGVPEPHAATLSTVDAAGSPDARVLTLKDVTADGSFEIASGGESAKGAQLTANPACALSFYWTPLARAIRIRGVAMTASPEESAADFRARAAGAKAIALLGRQGDVICDDEDPAALIAASAARLEQDAATVSPEWTVWRIRPEWVEFWQGSPDRAHQRLRYRRDADAWIRERLWA</sequence>
<dbReference type="RefSeq" id="WP_231820507.1">
    <property type="nucleotide sequence ID" value="NZ_CP082781.1"/>
</dbReference>
<keyword evidence="7" id="KW-1185">Reference proteome</keyword>
<proteinExistence type="predicted"/>
<evidence type="ECO:0000313" key="7">
    <source>
        <dbReference type="Proteomes" id="UP001199642"/>
    </source>
</evidence>
<gene>
    <name evidence="6" type="ORF">K8F61_01980</name>
</gene>
<dbReference type="PANTHER" id="PTHR10851:SF0">
    <property type="entry name" value="PYRIDOXINE-5'-PHOSPHATE OXIDASE"/>
    <property type="match status" value="1"/>
</dbReference>
<accession>A0ABY3RX65</accession>
<dbReference type="NCBIfam" id="NF004231">
    <property type="entry name" value="PRK05679.1"/>
    <property type="match status" value="1"/>
</dbReference>
<dbReference type="PANTHER" id="PTHR10851">
    <property type="entry name" value="PYRIDOXINE-5-PHOSPHATE OXIDASE"/>
    <property type="match status" value="1"/>
</dbReference>
<dbReference type="SUPFAM" id="SSF50475">
    <property type="entry name" value="FMN-binding split barrel"/>
    <property type="match status" value="1"/>
</dbReference>
<comment type="cofactor">
    <cofactor evidence="1">
        <name>FMN</name>
        <dbReference type="ChEBI" id="CHEBI:58210"/>
    </cofactor>
</comment>
<feature type="domain" description="Pyridoxamine 5'-phosphate oxidase N-terminal" evidence="5">
    <location>
        <begin position="39"/>
        <end position="191"/>
    </location>
</feature>
<dbReference type="InterPro" id="IPR011576">
    <property type="entry name" value="Pyridox_Oxase_N"/>
</dbReference>